<dbReference type="AlphaFoldDB" id="A0A0N4WNW0"/>
<feature type="compositionally biased region" description="Polar residues" evidence="1">
    <location>
        <begin position="12"/>
        <end position="31"/>
    </location>
</feature>
<evidence type="ECO:0000256" key="1">
    <source>
        <dbReference type="SAM" id="MobiDB-lite"/>
    </source>
</evidence>
<name>A0A0N4WNW0_HAEPC</name>
<dbReference type="WBParaSite" id="HPLM_0001300401-mRNA-1">
    <property type="protein sequence ID" value="HPLM_0001300401-mRNA-1"/>
    <property type="gene ID" value="HPLM_0001300401"/>
</dbReference>
<reference evidence="2" key="1">
    <citation type="submission" date="2017-02" db="UniProtKB">
        <authorList>
            <consortium name="WormBaseParasite"/>
        </authorList>
    </citation>
    <scope>IDENTIFICATION</scope>
</reference>
<organism evidence="2">
    <name type="scientific">Haemonchus placei</name>
    <name type="common">Barber's pole worm</name>
    <dbReference type="NCBI Taxonomy" id="6290"/>
    <lineage>
        <taxon>Eukaryota</taxon>
        <taxon>Metazoa</taxon>
        <taxon>Ecdysozoa</taxon>
        <taxon>Nematoda</taxon>
        <taxon>Chromadorea</taxon>
        <taxon>Rhabditida</taxon>
        <taxon>Rhabditina</taxon>
        <taxon>Rhabditomorpha</taxon>
        <taxon>Strongyloidea</taxon>
        <taxon>Trichostrongylidae</taxon>
        <taxon>Haemonchus</taxon>
    </lineage>
</organism>
<protein>
    <submittedName>
        <fullName evidence="2">PKHG3</fullName>
    </submittedName>
</protein>
<proteinExistence type="predicted"/>
<accession>A0A0N4WNW0</accession>
<feature type="region of interest" description="Disordered" evidence="1">
    <location>
        <begin position="1"/>
        <end position="63"/>
    </location>
</feature>
<feature type="compositionally biased region" description="Basic and acidic residues" evidence="1">
    <location>
        <begin position="50"/>
        <end position="63"/>
    </location>
</feature>
<sequence length="119" mass="13507">LLKRQRKRILSDDSTGSQGSVISRSASTTRGSICEVMASDESNRRPRSNKNSERSVKQMEDASRTTVSVIELQTFFEPPETILELEQKKKSMCLPPSDEKELQDVIAQREEYLKTVCQV</sequence>
<evidence type="ECO:0000313" key="2">
    <source>
        <dbReference type="WBParaSite" id="HPLM_0001300401-mRNA-1"/>
    </source>
</evidence>